<gene>
    <name evidence="7" type="ORF">GTQ45_10965</name>
</gene>
<evidence type="ECO:0000256" key="3">
    <source>
        <dbReference type="ARBA" id="ARBA00022692"/>
    </source>
</evidence>
<evidence type="ECO:0000313" key="7">
    <source>
        <dbReference type="EMBL" id="NBG96253.1"/>
    </source>
</evidence>
<dbReference type="AlphaFoldDB" id="A0A845QCB4"/>
<keyword evidence="4 6" id="KW-1133">Transmembrane helix</keyword>
<evidence type="ECO:0000256" key="4">
    <source>
        <dbReference type="ARBA" id="ARBA00022989"/>
    </source>
</evidence>
<dbReference type="Proteomes" id="UP000470384">
    <property type="component" value="Unassembled WGS sequence"/>
</dbReference>
<keyword evidence="8" id="KW-1185">Reference proteome</keyword>
<evidence type="ECO:0000256" key="2">
    <source>
        <dbReference type="ARBA" id="ARBA00007165"/>
    </source>
</evidence>
<feature type="transmembrane region" description="Helical" evidence="6">
    <location>
        <begin position="6"/>
        <end position="26"/>
    </location>
</feature>
<dbReference type="PANTHER" id="PTHR23427:SF2">
    <property type="entry name" value="SURFEIT LOCUS PROTEIN 1"/>
    <property type="match status" value="1"/>
</dbReference>
<dbReference type="PROSITE" id="PS50895">
    <property type="entry name" value="SURF1"/>
    <property type="match status" value="1"/>
</dbReference>
<evidence type="ECO:0000256" key="5">
    <source>
        <dbReference type="ARBA" id="ARBA00023136"/>
    </source>
</evidence>
<comment type="similarity">
    <text evidence="2 6">Belongs to the SURF1 family.</text>
</comment>
<keyword evidence="5 6" id="KW-0472">Membrane</keyword>
<accession>A0A845QCB4</accession>
<dbReference type="GeneID" id="300655402"/>
<name>A0A845QCB4_9HYPH</name>
<keyword evidence="6" id="KW-1003">Cell membrane</keyword>
<dbReference type="CDD" id="cd06662">
    <property type="entry name" value="SURF1"/>
    <property type="match status" value="1"/>
</dbReference>
<dbReference type="InterPro" id="IPR002994">
    <property type="entry name" value="Surf1/Shy1"/>
</dbReference>
<reference evidence="7 8" key="1">
    <citation type="journal article" date="2016" name="Int. J. Syst. Evol. Microbiol.">
        <title>Pyruvatibacter mobilis gen. nov., sp. nov., a marine bacterium from the culture broth of Picochlorum sp. 122.</title>
        <authorList>
            <person name="Wang G."/>
            <person name="Tang M."/>
            <person name="Wu H."/>
            <person name="Dai S."/>
            <person name="Li T."/>
            <person name="Chen C."/>
            <person name="He H."/>
            <person name="Fan J."/>
            <person name="Xiang W."/>
            <person name="Li X."/>
        </authorList>
    </citation>
    <scope>NUCLEOTIDE SEQUENCE [LARGE SCALE GENOMIC DNA]</scope>
    <source>
        <strain evidence="7 8">GYP-11</strain>
    </source>
</reference>
<organism evidence="7 8">
    <name type="scientific">Pyruvatibacter mobilis</name>
    <dbReference type="NCBI Taxonomy" id="1712261"/>
    <lineage>
        <taxon>Bacteria</taxon>
        <taxon>Pseudomonadati</taxon>
        <taxon>Pseudomonadota</taxon>
        <taxon>Alphaproteobacteria</taxon>
        <taxon>Hyphomicrobiales</taxon>
        <taxon>Parvibaculaceae</taxon>
        <taxon>Pyruvatibacter</taxon>
    </lineage>
</organism>
<feature type="transmembrane region" description="Helical" evidence="6">
    <location>
        <begin position="210"/>
        <end position="230"/>
    </location>
</feature>
<sequence length="240" mass="25831">MTFRPMLWPTLLGAVALVILIGLGNWQMDRLAWKEGLLARIEAGLAADPQPLPPRDAWANLDQEAFTYTPVTVTGTFDHAREVHAYITSIDGEAGYHVITPLALEGGGHVLVDRGFVPVSRKAAATRTEGQIEGPVAFTGIAITPEDANAFTPEPDLDGNVWYHRPVDRIAQELGIAPVFPLMIDAGPAPVPGGYPVGGQTRLALKNPHLGYAFTWYGLAATLVGVWLAFHIARGRIGLK</sequence>
<evidence type="ECO:0000256" key="6">
    <source>
        <dbReference type="RuleBase" id="RU363076"/>
    </source>
</evidence>
<evidence type="ECO:0000256" key="1">
    <source>
        <dbReference type="ARBA" id="ARBA00004370"/>
    </source>
</evidence>
<comment type="subcellular location">
    <subcellularLocation>
        <location evidence="6">Cell membrane</location>
        <topology evidence="6">Multi-pass membrane protein</topology>
    </subcellularLocation>
    <subcellularLocation>
        <location evidence="1">Membrane</location>
    </subcellularLocation>
</comment>
<dbReference type="GO" id="GO:0005886">
    <property type="term" value="C:plasma membrane"/>
    <property type="evidence" value="ECO:0007669"/>
    <property type="project" value="UniProtKB-SubCell"/>
</dbReference>
<dbReference type="EMBL" id="WXYQ01000007">
    <property type="protein sequence ID" value="NBG96253.1"/>
    <property type="molecule type" value="Genomic_DNA"/>
</dbReference>
<dbReference type="PANTHER" id="PTHR23427">
    <property type="entry name" value="SURFEIT LOCUS PROTEIN"/>
    <property type="match status" value="1"/>
</dbReference>
<dbReference type="Pfam" id="PF02104">
    <property type="entry name" value="SURF1"/>
    <property type="match status" value="1"/>
</dbReference>
<protein>
    <recommendedName>
        <fullName evidence="6">SURF1-like protein</fullName>
    </recommendedName>
</protein>
<comment type="caution">
    <text evidence="7">The sequence shown here is derived from an EMBL/GenBank/DDBJ whole genome shotgun (WGS) entry which is preliminary data.</text>
</comment>
<dbReference type="OrthoDB" id="6079986at2"/>
<proteinExistence type="inferred from homology"/>
<dbReference type="RefSeq" id="WP_160588332.1">
    <property type="nucleotide sequence ID" value="NZ_BMHN01000001.1"/>
</dbReference>
<keyword evidence="3 6" id="KW-0812">Transmembrane</keyword>
<evidence type="ECO:0000313" key="8">
    <source>
        <dbReference type="Proteomes" id="UP000470384"/>
    </source>
</evidence>
<dbReference type="InterPro" id="IPR045214">
    <property type="entry name" value="Surf1/Surf4"/>
</dbReference>